<dbReference type="RefSeq" id="WP_089074371.1">
    <property type="nucleotide sequence ID" value="NZ_CBCSAM010000004.1"/>
</dbReference>
<feature type="domain" description="CREG-like beta-barrel" evidence="2">
    <location>
        <begin position="13"/>
        <end position="146"/>
    </location>
</feature>
<dbReference type="InterPro" id="IPR037119">
    <property type="entry name" value="Haem_oxidase_HugZ-like_sf"/>
</dbReference>
<evidence type="ECO:0000259" key="2">
    <source>
        <dbReference type="Pfam" id="PF13883"/>
    </source>
</evidence>
<dbReference type="InterPro" id="IPR019595">
    <property type="entry name" value="DUF2470"/>
</dbReference>
<dbReference type="GO" id="GO:0005737">
    <property type="term" value="C:cytoplasm"/>
    <property type="evidence" value="ECO:0007669"/>
    <property type="project" value="UniProtKB-ARBA"/>
</dbReference>
<evidence type="ECO:0000259" key="1">
    <source>
        <dbReference type="Pfam" id="PF10615"/>
    </source>
</evidence>
<proteinExistence type="predicted"/>
<feature type="domain" description="DUF2470" evidence="1">
    <location>
        <begin position="163"/>
        <end position="233"/>
    </location>
</feature>
<dbReference type="Gene3D" id="3.20.180.10">
    <property type="entry name" value="PNP-oxidase-like"/>
    <property type="match status" value="1"/>
</dbReference>
<evidence type="ECO:0000313" key="4">
    <source>
        <dbReference type="Proteomes" id="UP000242175"/>
    </source>
</evidence>
<protein>
    <submittedName>
        <fullName evidence="3">Uncharacterized protein</fullName>
    </submittedName>
</protein>
<sequence length="244" mass="28679">MKNSKAYYKCLNLIRGNLQGTLNTNSVMDPGYPFGSFVRYAFDFEGNIILLLSSIAEHTQNFLNDNRVSLTIIDRLTETLSQEVARVTILGEIDNIQDPLEEKIVYEIFFPESSGFYDQFHDFNFYKFSMKKIRFIGGFAQAYWLEVAEMKKKQFLDIEEQNMIVDHMNNEHRDTLIALILFHFKINIINENNIKLIYFDSNGLWIKYKTIYYIPFKKDAKTIGQVKKEIIQLSKFAKQNTQII</sequence>
<dbReference type="Pfam" id="PF10615">
    <property type="entry name" value="DUF2470"/>
    <property type="match status" value="1"/>
</dbReference>
<dbReference type="SUPFAM" id="SSF50475">
    <property type="entry name" value="FMN-binding split barrel"/>
    <property type="match status" value="1"/>
</dbReference>
<dbReference type="InterPro" id="IPR012349">
    <property type="entry name" value="Split_barrel_FMN-bd"/>
</dbReference>
<dbReference type="KEGG" id="pmai:CF386_10410"/>
<dbReference type="AlphaFoldDB" id="A0A220VHM7"/>
<accession>A0A220VHM7</accession>
<name>A0A220VHM7_9GAMM</name>
<dbReference type="Proteomes" id="UP000242175">
    <property type="component" value="Chromosome small"/>
</dbReference>
<organism evidence="3 4">
    <name type="scientific">Paraphotobacterium marinum</name>
    <dbReference type="NCBI Taxonomy" id="1755811"/>
    <lineage>
        <taxon>Bacteria</taxon>
        <taxon>Pseudomonadati</taxon>
        <taxon>Pseudomonadota</taxon>
        <taxon>Gammaproteobacteria</taxon>
        <taxon>Vibrionales</taxon>
        <taxon>Vibrionaceae</taxon>
        <taxon>Paraphotobacterium</taxon>
    </lineage>
</organism>
<reference evidence="3 4" key="1">
    <citation type="journal article" date="2016" name="Int. J. Syst. Evol. Microbiol.">
        <title>Paraphotobacterium marinum gen. nov., sp. nov., a member of the family Vibrionaceae, isolated from surface seawater.</title>
        <authorList>
            <person name="Huang Z."/>
            <person name="Dong C."/>
            <person name="Shao Z."/>
        </authorList>
    </citation>
    <scope>NUCLEOTIDE SEQUENCE [LARGE SCALE GENOMIC DNA]</scope>
    <source>
        <strain evidence="3 4">NSCS20N07D</strain>
    </source>
</reference>
<dbReference type="PANTHER" id="PTHR13343">
    <property type="entry name" value="CREG1 PROTEIN"/>
    <property type="match status" value="1"/>
</dbReference>
<dbReference type="Gene3D" id="2.30.110.10">
    <property type="entry name" value="Electron Transport, Fmn-binding Protein, Chain A"/>
    <property type="match status" value="1"/>
</dbReference>
<keyword evidence="4" id="KW-1185">Reference proteome</keyword>
<dbReference type="EMBL" id="CP022356">
    <property type="protein sequence ID" value="ASK79463.1"/>
    <property type="molecule type" value="Genomic_DNA"/>
</dbReference>
<gene>
    <name evidence="3" type="ORF">CF386_10410</name>
</gene>
<dbReference type="PANTHER" id="PTHR13343:SF17">
    <property type="entry name" value="CELLULAR REPRESSOR OF E1A-STIMULATED GENES, ISOFORM A"/>
    <property type="match status" value="1"/>
</dbReference>
<dbReference type="InterPro" id="IPR055343">
    <property type="entry name" value="CREG_beta-barrel"/>
</dbReference>
<dbReference type="OrthoDB" id="9776211at2"/>
<evidence type="ECO:0000313" key="3">
    <source>
        <dbReference type="EMBL" id="ASK79463.1"/>
    </source>
</evidence>
<dbReference type="Pfam" id="PF13883">
    <property type="entry name" value="CREG_beta-barrel"/>
    <property type="match status" value="1"/>
</dbReference>